<sequence>MERTPITPEGLERLQNELVQLKTVERPRNIQDIEEARAHGDLSENAEYHAAKERQGFIAGRIAELEYKVASADVIDPSTQKGDTAVFGATVVLENIDTGEEVSYQLLGPDESNIQAGKISVTSPLGKALVGKKPGDEVKVQTPGGQRHFEVVEIQ</sequence>
<dbReference type="NCBIfam" id="NF001261">
    <property type="entry name" value="PRK00226.1-2"/>
    <property type="match status" value="1"/>
</dbReference>
<dbReference type="Pfam" id="PF03449">
    <property type="entry name" value="GreA_GreB_N"/>
    <property type="match status" value="1"/>
</dbReference>
<dbReference type="KEGG" id="dal:Dalk_1239"/>
<dbReference type="GO" id="GO:0032784">
    <property type="term" value="P:regulation of DNA-templated transcription elongation"/>
    <property type="evidence" value="ECO:0007669"/>
    <property type="project" value="UniProtKB-UniRule"/>
</dbReference>
<dbReference type="PROSITE" id="PS00829">
    <property type="entry name" value="GREAB_1"/>
    <property type="match status" value="1"/>
</dbReference>
<evidence type="ECO:0000256" key="7">
    <source>
        <dbReference type="ARBA" id="ARBA00030776"/>
    </source>
</evidence>
<evidence type="ECO:0000256" key="2">
    <source>
        <dbReference type="ARBA" id="ARBA00013729"/>
    </source>
</evidence>
<dbReference type="HAMAP" id="MF_00105">
    <property type="entry name" value="GreA_GreB"/>
    <property type="match status" value="1"/>
</dbReference>
<proteinExistence type="inferred from homology"/>
<comment type="similarity">
    <text evidence="1 8 9">Belongs to the GreA/GreB family.</text>
</comment>
<evidence type="ECO:0000256" key="6">
    <source>
        <dbReference type="ARBA" id="ARBA00024916"/>
    </source>
</evidence>
<dbReference type="InterPro" id="IPR028624">
    <property type="entry name" value="Tscrpt_elong_fac_GreA/B"/>
</dbReference>
<keyword evidence="3 8" id="KW-0805">Transcription regulation</keyword>
<dbReference type="InterPro" id="IPR018151">
    <property type="entry name" value="TF_GreA/GreB_CS"/>
</dbReference>
<evidence type="ECO:0000256" key="9">
    <source>
        <dbReference type="RuleBase" id="RU000556"/>
    </source>
</evidence>
<dbReference type="GO" id="GO:0070063">
    <property type="term" value="F:RNA polymerase binding"/>
    <property type="evidence" value="ECO:0007669"/>
    <property type="project" value="InterPro"/>
</dbReference>
<dbReference type="EMBL" id="CP001322">
    <property type="protein sequence ID" value="ACL02942.1"/>
    <property type="molecule type" value="Genomic_DNA"/>
</dbReference>
<dbReference type="NCBIfam" id="NF001263">
    <property type="entry name" value="PRK00226.1-4"/>
    <property type="match status" value="1"/>
</dbReference>
<keyword evidence="13" id="KW-1185">Reference proteome</keyword>
<dbReference type="GO" id="GO:0006354">
    <property type="term" value="P:DNA-templated transcription elongation"/>
    <property type="evidence" value="ECO:0007669"/>
    <property type="project" value="TreeGrafter"/>
</dbReference>
<dbReference type="InterPro" id="IPR023459">
    <property type="entry name" value="Tscrpt_elong_fac_GreA/B_fam"/>
</dbReference>
<dbReference type="GO" id="GO:0003746">
    <property type="term" value="F:translation elongation factor activity"/>
    <property type="evidence" value="ECO:0007669"/>
    <property type="project" value="UniProtKB-KW"/>
</dbReference>
<dbReference type="Pfam" id="PF01272">
    <property type="entry name" value="GreA_GreB"/>
    <property type="match status" value="1"/>
</dbReference>
<evidence type="ECO:0000256" key="5">
    <source>
        <dbReference type="ARBA" id="ARBA00023163"/>
    </source>
</evidence>
<dbReference type="GO" id="GO:0003677">
    <property type="term" value="F:DNA binding"/>
    <property type="evidence" value="ECO:0007669"/>
    <property type="project" value="UniProtKB-UniRule"/>
</dbReference>
<dbReference type="PANTHER" id="PTHR30437">
    <property type="entry name" value="TRANSCRIPTION ELONGATION FACTOR GREA"/>
    <property type="match status" value="1"/>
</dbReference>
<evidence type="ECO:0000313" key="12">
    <source>
        <dbReference type="EMBL" id="ACL02942.1"/>
    </source>
</evidence>
<gene>
    <name evidence="8" type="primary">greA</name>
    <name evidence="12" type="ordered locus">Dalk_1239</name>
</gene>
<dbReference type="SUPFAM" id="SSF54534">
    <property type="entry name" value="FKBP-like"/>
    <property type="match status" value="1"/>
</dbReference>
<evidence type="ECO:0000256" key="4">
    <source>
        <dbReference type="ARBA" id="ARBA00023125"/>
    </source>
</evidence>
<dbReference type="NCBIfam" id="NF001264">
    <property type="entry name" value="PRK00226.1-5"/>
    <property type="match status" value="1"/>
</dbReference>
<comment type="function">
    <text evidence="6 8 9">Necessary for efficient RNA polymerase transcription elongation past template-encoded arresting sites. The arresting sites in DNA have the property of trapping a certain fraction of elongating RNA polymerases that pass through, resulting in locked ternary complexes. Cleavage of the nascent transcript by cleavage factors such as GreA or GreB allows the resumption of elongation from the new 3'terminus. GreA releases sequences of 2 to 3 nucleotides.</text>
</comment>
<feature type="domain" description="Transcription elongation factor GreA/GreB N-terminal" evidence="11">
    <location>
        <begin position="5"/>
        <end position="74"/>
    </location>
</feature>
<dbReference type="PROSITE" id="PS00830">
    <property type="entry name" value="GREAB_2"/>
    <property type="match status" value="1"/>
</dbReference>
<name>B8F9J6_DESAL</name>
<keyword evidence="12" id="KW-0251">Elongation factor</keyword>
<dbReference type="FunFam" id="3.10.50.30:FF:000001">
    <property type="entry name" value="Transcription elongation factor GreA"/>
    <property type="match status" value="1"/>
</dbReference>
<keyword evidence="4 8" id="KW-0238">DNA-binding</keyword>
<dbReference type="InterPro" id="IPR036805">
    <property type="entry name" value="Tscrpt_elong_fac_GreA/B_N_sf"/>
</dbReference>
<evidence type="ECO:0000259" key="11">
    <source>
        <dbReference type="Pfam" id="PF03449"/>
    </source>
</evidence>
<feature type="domain" description="Transcription elongation factor GreA/GreB C-terminal" evidence="10">
    <location>
        <begin position="82"/>
        <end position="154"/>
    </location>
</feature>
<reference evidence="12 13" key="1">
    <citation type="journal article" date="2012" name="Environ. Microbiol.">
        <title>The genome sequence of Desulfatibacillum alkenivorans AK-01: a blueprint for anaerobic alkane oxidation.</title>
        <authorList>
            <person name="Callaghan A.V."/>
            <person name="Morris B.E."/>
            <person name="Pereira I.A."/>
            <person name="McInerney M.J."/>
            <person name="Austin R.N."/>
            <person name="Groves J.T."/>
            <person name="Kukor J.J."/>
            <person name="Suflita J.M."/>
            <person name="Young L.Y."/>
            <person name="Zylstra G.J."/>
            <person name="Wawrik B."/>
        </authorList>
    </citation>
    <scope>NUCLEOTIDE SEQUENCE [LARGE SCALE GENOMIC DNA]</scope>
    <source>
        <strain evidence="12 13">AK-01</strain>
    </source>
</reference>
<accession>B8F9J6</accession>
<dbReference type="InterPro" id="IPR006359">
    <property type="entry name" value="Tscrpt_elong_fac_GreA"/>
</dbReference>
<dbReference type="Gene3D" id="1.10.287.180">
    <property type="entry name" value="Transcription elongation factor, GreA/GreB, N-terminal domain"/>
    <property type="match status" value="1"/>
</dbReference>
<dbReference type="HOGENOM" id="CLU_101379_2_0_7"/>
<dbReference type="NCBIfam" id="TIGR01462">
    <property type="entry name" value="greA"/>
    <property type="match status" value="1"/>
</dbReference>
<protein>
    <recommendedName>
        <fullName evidence="2 8">Transcription elongation factor GreA</fullName>
    </recommendedName>
    <alternativeName>
        <fullName evidence="7 8">Transcript cleavage factor GreA</fullName>
    </alternativeName>
</protein>
<dbReference type="eggNOG" id="COG0782">
    <property type="taxonomic scope" value="Bacteria"/>
</dbReference>
<evidence type="ECO:0000256" key="1">
    <source>
        <dbReference type="ARBA" id="ARBA00008213"/>
    </source>
</evidence>
<keyword evidence="5 8" id="KW-0804">Transcription</keyword>
<dbReference type="FunFam" id="1.10.287.180:FF:000001">
    <property type="entry name" value="Transcription elongation factor GreA"/>
    <property type="match status" value="1"/>
</dbReference>
<evidence type="ECO:0000259" key="10">
    <source>
        <dbReference type="Pfam" id="PF01272"/>
    </source>
</evidence>
<dbReference type="RefSeq" id="WP_012610378.1">
    <property type="nucleotide sequence ID" value="NC_011768.1"/>
</dbReference>
<dbReference type="InterPro" id="IPR022691">
    <property type="entry name" value="Tscrpt_elong_fac_GreA/B_N"/>
</dbReference>
<evidence type="ECO:0000256" key="8">
    <source>
        <dbReference type="HAMAP-Rule" id="MF_00105"/>
    </source>
</evidence>
<organism evidence="12 13">
    <name type="scientific">Desulfatibacillum aliphaticivorans</name>
    <dbReference type="NCBI Taxonomy" id="218208"/>
    <lineage>
        <taxon>Bacteria</taxon>
        <taxon>Pseudomonadati</taxon>
        <taxon>Thermodesulfobacteriota</taxon>
        <taxon>Desulfobacteria</taxon>
        <taxon>Desulfobacterales</taxon>
        <taxon>Desulfatibacillaceae</taxon>
        <taxon>Desulfatibacillum</taxon>
    </lineage>
</organism>
<dbReference type="PANTHER" id="PTHR30437:SF4">
    <property type="entry name" value="TRANSCRIPTION ELONGATION FACTOR GREA"/>
    <property type="match status" value="1"/>
</dbReference>
<dbReference type="Proteomes" id="UP000000739">
    <property type="component" value="Chromosome"/>
</dbReference>
<dbReference type="InterPro" id="IPR001437">
    <property type="entry name" value="Tscrpt_elong_fac_GreA/B_C"/>
</dbReference>
<keyword evidence="12" id="KW-0648">Protein biosynthesis</keyword>
<evidence type="ECO:0000313" key="13">
    <source>
        <dbReference type="Proteomes" id="UP000000739"/>
    </source>
</evidence>
<dbReference type="PIRSF" id="PIRSF006092">
    <property type="entry name" value="GreA_GreB"/>
    <property type="match status" value="1"/>
</dbReference>
<dbReference type="InterPro" id="IPR036953">
    <property type="entry name" value="GreA/GreB_C_sf"/>
</dbReference>
<dbReference type="Gene3D" id="3.10.50.30">
    <property type="entry name" value="Transcription elongation factor, GreA/GreB, C-terminal domain"/>
    <property type="match status" value="1"/>
</dbReference>
<evidence type="ECO:0000256" key="3">
    <source>
        <dbReference type="ARBA" id="ARBA00023015"/>
    </source>
</evidence>
<dbReference type="AlphaFoldDB" id="B8F9J6"/>
<dbReference type="SUPFAM" id="SSF46557">
    <property type="entry name" value="GreA transcript cleavage protein, N-terminal domain"/>
    <property type="match status" value="1"/>
</dbReference>